<dbReference type="RefSeq" id="WP_380914023.1">
    <property type="nucleotide sequence ID" value="NZ_JBHTLS010000134.1"/>
</dbReference>
<gene>
    <name evidence="3" type="ORF">ACFQ24_18810</name>
</gene>
<name>A0ABW3P5D3_9SPHN</name>
<keyword evidence="2" id="KW-1133">Transmembrane helix</keyword>
<feature type="region of interest" description="Disordered" evidence="1">
    <location>
        <begin position="128"/>
        <end position="147"/>
    </location>
</feature>
<organism evidence="3 4">
    <name type="scientific">Sphingobium olei</name>
    <dbReference type="NCBI Taxonomy" id="420955"/>
    <lineage>
        <taxon>Bacteria</taxon>
        <taxon>Pseudomonadati</taxon>
        <taxon>Pseudomonadota</taxon>
        <taxon>Alphaproteobacteria</taxon>
        <taxon>Sphingomonadales</taxon>
        <taxon>Sphingomonadaceae</taxon>
        <taxon>Sphingobium</taxon>
    </lineage>
</organism>
<keyword evidence="2" id="KW-0472">Membrane</keyword>
<protein>
    <submittedName>
        <fullName evidence="3">Uncharacterized protein</fullName>
    </submittedName>
</protein>
<evidence type="ECO:0000313" key="3">
    <source>
        <dbReference type="EMBL" id="MFD1106920.1"/>
    </source>
</evidence>
<reference evidence="4" key="1">
    <citation type="journal article" date="2019" name="Int. J. Syst. Evol. Microbiol.">
        <title>The Global Catalogue of Microorganisms (GCM) 10K type strain sequencing project: providing services to taxonomists for standard genome sequencing and annotation.</title>
        <authorList>
            <consortium name="The Broad Institute Genomics Platform"/>
            <consortium name="The Broad Institute Genome Sequencing Center for Infectious Disease"/>
            <person name="Wu L."/>
            <person name="Ma J."/>
        </authorList>
    </citation>
    <scope>NUCLEOTIDE SEQUENCE [LARGE SCALE GENOMIC DNA]</scope>
    <source>
        <strain evidence="4">CCUG 54329</strain>
    </source>
</reference>
<sequence>MNGSDRGRKTAEHRRGRVAAFAALATALAMLWMPVGLIETVVASSGVSEAVPAAAPPLGMTARLTLAAFVGLMAAGVTQWMARAPVDAPHEEEEEARVSRAKGAKTMGFAFSKLTALARGRAAPVVSHDAPSLRRADAHPDAPPRPPIFASRDFDGLEIFARPDSGRAPVPAVRDDKAEVAEAVEQPAAGPAFLRPALATPAVDMDEAEVTREPILEEAQPWTPQASVPVEEPLTPLPLRMPTHDLSVRELTERLERGLAMRARTATAPSREGGVIADMPPARRVPVRDRVAPDTDEALRAALGALRSMAGGR</sequence>
<dbReference type="Proteomes" id="UP001597203">
    <property type="component" value="Unassembled WGS sequence"/>
</dbReference>
<evidence type="ECO:0000313" key="4">
    <source>
        <dbReference type="Proteomes" id="UP001597203"/>
    </source>
</evidence>
<comment type="caution">
    <text evidence="3">The sequence shown here is derived from an EMBL/GenBank/DDBJ whole genome shotgun (WGS) entry which is preliminary data.</text>
</comment>
<evidence type="ECO:0000256" key="1">
    <source>
        <dbReference type="SAM" id="MobiDB-lite"/>
    </source>
</evidence>
<feature type="transmembrane region" description="Helical" evidence="2">
    <location>
        <begin position="58"/>
        <end position="77"/>
    </location>
</feature>
<keyword evidence="4" id="KW-1185">Reference proteome</keyword>
<keyword evidence="2" id="KW-0812">Transmembrane</keyword>
<dbReference type="EMBL" id="JBHTLS010000134">
    <property type="protein sequence ID" value="MFD1106920.1"/>
    <property type="molecule type" value="Genomic_DNA"/>
</dbReference>
<evidence type="ECO:0000256" key="2">
    <source>
        <dbReference type="SAM" id="Phobius"/>
    </source>
</evidence>
<accession>A0ABW3P5D3</accession>
<proteinExistence type="predicted"/>
<feature type="compositionally biased region" description="Basic and acidic residues" evidence="1">
    <location>
        <begin position="131"/>
        <end position="142"/>
    </location>
</feature>
<feature type="transmembrane region" description="Helical" evidence="2">
    <location>
        <begin position="18"/>
        <end position="38"/>
    </location>
</feature>